<feature type="transmembrane region" description="Helical" evidence="6">
    <location>
        <begin position="724"/>
        <end position="742"/>
    </location>
</feature>
<protein>
    <submittedName>
        <fullName evidence="9">Transporter permease</fullName>
    </submittedName>
</protein>
<feature type="transmembrane region" description="Helical" evidence="6">
    <location>
        <begin position="754"/>
        <end position="774"/>
    </location>
</feature>
<keyword evidence="10" id="KW-1185">Reference proteome</keyword>
<dbReference type="InterPro" id="IPR025857">
    <property type="entry name" value="MacB_PCD"/>
</dbReference>
<dbReference type="OrthoDB" id="1451596at2"/>
<dbReference type="InterPro" id="IPR003838">
    <property type="entry name" value="ABC3_permease_C"/>
</dbReference>
<keyword evidence="4 6" id="KW-1133">Transmembrane helix</keyword>
<dbReference type="PANTHER" id="PTHR30572:SF18">
    <property type="entry name" value="ABC-TYPE MACROLIDE FAMILY EXPORT SYSTEM PERMEASE COMPONENT 2"/>
    <property type="match status" value="1"/>
</dbReference>
<organism evidence="9 10">
    <name type="scientific">Pedobacter ginsengisoli</name>
    <dbReference type="NCBI Taxonomy" id="363852"/>
    <lineage>
        <taxon>Bacteria</taxon>
        <taxon>Pseudomonadati</taxon>
        <taxon>Bacteroidota</taxon>
        <taxon>Sphingobacteriia</taxon>
        <taxon>Sphingobacteriales</taxon>
        <taxon>Sphingobacteriaceae</taxon>
        <taxon>Pedobacter</taxon>
    </lineage>
</organism>
<dbReference type="Pfam" id="PF12704">
    <property type="entry name" value="MacB_PCD"/>
    <property type="match status" value="1"/>
</dbReference>
<name>A0A2D1U4A0_9SPHI</name>
<evidence type="ECO:0000256" key="5">
    <source>
        <dbReference type="ARBA" id="ARBA00023136"/>
    </source>
</evidence>
<evidence type="ECO:0000313" key="9">
    <source>
        <dbReference type="EMBL" id="ATP56433.1"/>
    </source>
</evidence>
<feature type="domain" description="ABC3 transporter permease C-terminal" evidence="7">
    <location>
        <begin position="290"/>
        <end position="404"/>
    </location>
</feature>
<comment type="subcellular location">
    <subcellularLocation>
        <location evidence="1">Cell membrane</location>
        <topology evidence="1">Multi-pass membrane protein</topology>
    </subcellularLocation>
</comment>
<dbReference type="RefSeq" id="WP_099438375.1">
    <property type="nucleotide sequence ID" value="NZ_CP024091.1"/>
</dbReference>
<feature type="domain" description="MacB-like periplasmic core" evidence="8">
    <location>
        <begin position="21"/>
        <end position="245"/>
    </location>
</feature>
<feature type="transmembrane region" description="Helical" evidence="6">
    <location>
        <begin position="671"/>
        <end position="692"/>
    </location>
</feature>
<evidence type="ECO:0000256" key="4">
    <source>
        <dbReference type="ARBA" id="ARBA00022989"/>
    </source>
</evidence>
<dbReference type="PANTHER" id="PTHR30572">
    <property type="entry name" value="MEMBRANE COMPONENT OF TRANSPORTER-RELATED"/>
    <property type="match status" value="1"/>
</dbReference>
<accession>A0A2D1U4A0</accession>
<feature type="transmembrane region" description="Helical" evidence="6">
    <location>
        <begin position="20"/>
        <end position="41"/>
    </location>
</feature>
<reference evidence="9 10" key="1">
    <citation type="submission" date="2017-10" db="EMBL/GenBank/DDBJ databases">
        <title>Whole genome of Pedobacter ginsengisoli T01R-27 isolated from tomato rhizosphere.</title>
        <authorList>
            <person name="Weon H.-Y."/>
            <person name="Lee S.A."/>
            <person name="Sang M.K."/>
            <person name="Song J."/>
        </authorList>
    </citation>
    <scope>NUCLEOTIDE SEQUENCE [LARGE SCALE GENOMIC DNA]</scope>
    <source>
        <strain evidence="9 10">T01R-27</strain>
    </source>
</reference>
<dbReference type="GO" id="GO:0005886">
    <property type="term" value="C:plasma membrane"/>
    <property type="evidence" value="ECO:0007669"/>
    <property type="project" value="UniProtKB-SubCell"/>
</dbReference>
<feature type="domain" description="ABC3 transporter permease C-terminal" evidence="7">
    <location>
        <begin position="672"/>
        <end position="784"/>
    </location>
</feature>
<sequence>MFKHHLLLIYRNFKRYKSSFFINLIGLSAGLSCALLIYLWVNNEMQIDRFHNERLYQVIQNEHLTDGVQTVEGTPGILAETMAKELREVETAVATSPGFWLGQSKVSANHKPAIKAAGKFAGPDFFKVFSYPLITGNKNEVLKGKKTVVISESIARKLFNSTDVVGKEMVWSNTEMEAENHAIISGVFKDTGANSSEQIDFLVSYDVLLGPEGNSGYRKWTNYGPSTFVILKKDADPVLFNTKIKDYLKTKGVKDYTLFIRPFAESYLHNQFENGKVAGGRIAYVKLFSLIAISILIIACINFMNLSTAKASRRSKEVGIKKVMGAPRGSLILQYLSESMLLTIIAVFISLLAVELMLPQFNQITGKHLILQFSPALIFAIIGVTIFTGLLSGSYPALYLSGLKPSTALKGKLQLTAAALLTRQGLVVFQFAFSAILIVAVLIIYKQIEYIQESNPGYKKDNVLYFETNGKLRNNIDFVIDEVKKIDGVANASSIDRELLGDLSYTLGEFGWEGRNPKEVIKFQRADVNAGFIETLGIKMAAGRSFSKQYGADTSNIIINEAGIKAMRLKDPVGKIFKLWGNDMQIIGIIKDFHFESLHRKVGPMFIRYKPTHTNRIMVKIKAGKIKPVLEELQKFNTKYNPEYTFDYKFLDQDFQAQYMAETRVAILSRYFALLAIVISCLGLFGLTTFAAEKRFKEIGIRKILGASEFNVIYILSKDFTKPVLISILIALPVGYLLGKNWLNSFAYRIDLKLWFFIVSGFLAFIISLATVFFQALRAAKMSPIEAIKTD</sequence>
<evidence type="ECO:0000256" key="1">
    <source>
        <dbReference type="ARBA" id="ARBA00004651"/>
    </source>
</evidence>
<proteinExistence type="predicted"/>
<keyword evidence="2" id="KW-1003">Cell membrane</keyword>
<dbReference type="GO" id="GO:0022857">
    <property type="term" value="F:transmembrane transporter activity"/>
    <property type="evidence" value="ECO:0007669"/>
    <property type="project" value="TreeGrafter"/>
</dbReference>
<evidence type="ECO:0000259" key="7">
    <source>
        <dbReference type="Pfam" id="PF02687"/>
    </source>
</evidence>
<dbReference type="AlphaFoldDB" id="A0A2D1U4A0"/>
<feature type="transmembrane region" description="Helical" evidence="6">
    <location>
        <begin position="421"/>
        <end position="445"/>
    </location>
</feature>
<feature type="transmembrane region" description="Helical" evidence="6">
    <location>
        <begin position="373"/>
        <end position="400"/>
    </location>
</feature>
<evidence type="ECO:0000259" key="8">
    <source>
        <dbReference type="Pfam" id="PF12704"/>
    </source>
</evidence>
<gene>
    <name evidence="9" type="ORF">CPT03_08070</name>
</gene>
<dbReference type="Pfam" id="PF02687">
    <property type="entry name" value="FtsX"/>
    <property type="match status" value="2"/>
</dbReference>
<evidence type="ECO:0000256" key="3">
    <source>
        <dbReference type="ARBA" id="ARBA00022692"/>
    </source>
</evidence>
<dbReference type="PROSITE" id="PS51257">
    <property type="entry name" value="PROKAR_LIPOPROTEIN"/>
    <property type="match status" value="1"/>
</dbReference>
<feature type="transmembrane region" description="Helical" evidence="6">
    <location>
        <begin position="331"/>
        <end position="353"/>
    </location>
</feature>
<feature type="transmembrane region" description="Helical" evidence="6">
    <location>
        <begin position="287"/>
        <end position="306"/>
    </location>
</feature>
<dbReference type="InterPro" id="IPR050250">
    <property type="entry name" value="Macrolide_Exporter_MacB"/>
</dbReference>
<evidence type="ECO:0000256" key="2">
    <source>
        <dbReference type="ARBA" id="ARBA00022475"/>
    </source>
</evidence>
<dbReference type="EMBL" id="CP024091">
    <property type="protein sequence ID" value="ATP56433.1"/>
    <property type="molecule type" value="Genomic_DNA"/>
</dbReference>
<dbReference type="KEGG" id="pgs:CPT03_08070"/>
<keyword evidence="3 6" id="KW-0812">Transmembrane</keyword>
<evidence type="ECO:0000313" key="10">
    <source>
        <dbReference type="Proteomes" id="UP000223749"/>
    </source>
</evidence>
<evidence type="ECO:0000256" key="6">
    <source>
        <dbReference type="SAM" id="Phobius"/>
    </source>
</evidence>
<dbReference type="Proteomes" id="UP000223749">
    <property type="component" value="Chromosome"/>
</dbReference>
<keyword evidence="5 6" id="KW-0472">Membrane</keyword>